<sequence length="95" mass="11004">MITTALGCYNFFFFPSSIYERNIEVRVLERTSSNCVVTEPRIIVKTTSEVDLLDDGCRWRKYGQKIVKGNPYPRKHSKIKLCAKKAVEVYYTTST</sequence>
<comment type="caution">
    <text evidence="1">The sequence shown here is derived from an EMBL/GenBank/DDBJ whole genome shotgun (WGS) entry which is preliminary data.</text>
</comment>
<name>A0ACC0GI88_9ERIC</name>
<proteinExistence type="predicted"/>
<evidence type="ECO:0000313" key="2">
    <source>
        <dbReference type="Proteomes" id="UP001060215"/>
    </source>
</evidence>
<reference evidence="1 2" key="1">
    <citation type="journal article" date="2022" name="Plant J.">
        <title>Chromosome-level genome of Camellia lanceoleosa provides a valuable resource for understanding genome evolution and self-incompatibility.</title>
        <authorList>
            <person name="Gong W."/>
            <person name="Xiao S."/>
            <person name="Wang L."/>
            <person name="Liao Z."/>
            <person name="Chang Y."/>
            <person name="Mo W."/>
            <person name="Hu G."/>
            <person name="Li W."/>
            <person name="Zhao G."/>
            <person name="Zhu H."/>
            <person name="Hu X."/>
            <person name="Ji K."/>
            <person name="Xiang X."/>
            <person name="Song Q."/>
            <person name="Yuan D."/>
            <person name="Jin S."/>
            <person name="Zhang L."/>
        </authorList>
    </citation>
    <scope>NUCLEOTIDE SEQUENCE [LARGE SCALE GENOMIC DNA]</scope>
    <source>
        <strain evidence="1">SQ_2022a</strain>
    </source>
</reference>
<evidence type="ECO:0000313" key="1">
    <source>
        <dbReference type="EMBL" id="KAI8000873.1"/>
    </source>
</evidence>
<protein>
    <submittedName>
        <fullName evidence="1">WRKY transcription factor 3</fullName>
    </submittedName>
</protein>
<keyword evidence="2" id="KW-1185">Reference proteome</keyword>
<gene>
    <name evidence="1" type="ORF">LOK49_LG09G00950</name>
</gene>
<organism evidence="1 2">
    <name type="scientific">Camellia lanceoleosa</name>
    <dbReference type="NCBI Taxonomy" id="1840588"/>
    <lineage>
        <taxon>Eukaryota</taxon>
        <taxon>Viridiplantae</taxon>
        <taxon>Streptophyta</taxon>
        <taxon>Embryophyta</taxon>
        <taxon>Tracheophyta</taxon>
        <taxon>Spermatophyta</taxon>
        <taxon>Magnoliopsida</taxon>
        <taxon>eudicotyledons</taxon>
        <taxon>Gunneridae</taxon>
        <taxon>Pentapetalae</taxon>
        <taxon>asterids</taxon>
        <taxon>Ericales</taxon>
        <taxon>Theaceae</taxon>
        <taxon>Camellia</taxon>
    </lineage>
</organism>
<accession>A0ACC0GI88</accession>
<dbReference type="Proteomes" id="UP001060215">
    <property type="component" value="Chromosome 8"/>
</dbReference>
<dbReference type="EMBL" id="CM045765">
    <property type="protein sequence ID" value="KAI8000873.1"/>
    <property type="molecule type" value="Genomic_DNA"/>
</dbReference>